<feature type="transmembrane region" description="Helical" evidence="5">
    <location>
        <begin position="15"/>
        <end position="37"/>
    </location>
</feature>
<feature type="transmembrane region" description="Helical" evidence="5">
    <location>
        <begin position="334"/>
        <end position="352"/>
    </location>
</feature>
<keyword evidence="2 5" id="KW-0812">Transmembrane</keyword>
<dbReference type="SUPFAM" id="SSF81340">
    <property type="entry name" value="Clc chloride channel"/>
    <property type="match status" value="1"/>
</dbReference>
<name>A0A1H0BI16_9ACTN</name>
<dbReference type="Pfam" id="PF00654">
    <property type="entry name" value="Voltage_CLC"/>
    <property type="match status" value="1"/>
</dbReference>
<dbReference type="Gene3D" id="1.10.3080.10">
    <property type="entry name" value="Clc chloride channel"/>
    <property type="match status" value="1"/>
</dbReference>
<feature type="transmembrane region" description="Helical" evidence="5">
    <location>
        <begin position="380"/>
        <end position="405"/>
    </location>
</feature>
<protein>
    <submittedName>
        <fullName evidence="6">H+/Cl-antiporter ClcA</fullName>
    </submittedName>
</protein>
<evidence type="ECO:0000313" key="6">
    <source>
        <dbReference type="EMBL" id="SDN45299.1"/>
    </source>
</evidence>
<dbReference type="STRING" id="1196353.SAMN05444921_12772"/>
<dbReference type="Proteomes" id="UP000199063">
    <property type="component" value="Unassembled WGS sequence"/>
</dbReference>
<dbReference type="NCBIfam" id="NF002971">
    <property type="entry name" value="PRK03655.1"/>
    <property type="match status" value="1"/>
</dbReference>
<feature type="transmembrane region" description="Helical" evidence="5">
    <location>
        <begin position="58"/>
        <end position="82"/>
    </location>
</feature>
<feature type="transmembrane region" description="Helical" evidence="5">
    <location>
        <begin position="153"/>
        <end position="178"/>
    </location>
</feature>
<organism evidence="6 7">
    <name type="scientific">Streptomyces wuyuanensis</name>
    <dbReference type="NCBI Taxonomy" id="1196353"/>
    <lineage>
        <taxon>Bacteria</taxon>
        <taxon>Bacillati</taxon>
        <taxon>Actinomycetota</taxon>
        <taxon>Actinomycetes</taxon>
        <taxon>Kitasatosporales</taxon>
        <taxon>Streptomycetaceae</taxon>
        <taxon>Streptomyces</taxon>
    </lineage>
</organism>
<dbReference type="InterPro" id="IPR050368">
    <property type="entry name" value="ClC-type_chloride_channel"/>
</dbReference>
<evidence type="ECO:0000313" key="7">
    <source>
        <dbReference type="Proteomes" id="UP000199063"/>
    </source>
</evidence>
<dbReference type="InterPro" id="IPR001807">
    <property type="entry name" value="ClC"/>
</dbReference>
<dbReference type="AlphaFoldDB" id="A0A1H0BI16"/>
<feature type="transmembrane region" description="Helical" evidence="5">
    <location>
        <begin position="190"/>
        <end position="213"/>
    </location>
</feature>
<dbReference type="CDD" id="cd00400">
    <property type="entry name" value="Voltage_gated_ClC"/>
    <property type="match status" value="1"/>
</dbReference>
<keyword evidence="7" id="KW-1185">Reference proteome</keyword>
<evidence type="ECO:0000256" key="1">
    <source>
        <dbReference type="ARBA" id="ARBA00004141"/>
    </source>
</evidence>
<dbReference type="PANTHER" id="PTHR43427">
    <property type="entry name" value="CHLORIDE CHANNEL PROTEIN CLC-E"/>
    <property type="match status" value="1"/>
</dbReference>
<evidence type="ECO:0000256" key="4">
    <source>
        <dbReference type="ARBA" id="ARBA00023136"/>
    </source>
</evidence>
<accession>A0A1H0BI16</accession>
<dbReference type="PANTHER" id="PTHR43427:SF9">
    <property type="entry name" value="ION-TRANSPORT PROTEIN YFEO-RELATED"/>
    <property type="match status" value="1"/>
</dbReference>
<reference evidence="7" key="1">
    <citation type="submission" date="2016-10" db="EMBL/GenBank/DDBJ databases">
        <authorList>
            <person name="Varghese N."/>
            <person name="Submissions S."/>
        </authorList>
    </citation>
    <scope>NUCLEOTIDE SEQUENCE [LARGE SCALE GENOMIC DNA]</scope>
    <source>
        <strain evidence="7">CGMCC 4.7042</strain>
    </source>
</reference>
<comment type="subcellular location">
    <subcellularLocation>
        <location evidence="1">Membrane</location>
        <topology evidence="1">Multi-pass membrane protein</topology>
    </subcellularLocation>
</comment>
<evidence type="ECO:0000256" key="2">
    <source>
        <dbReference type="ARBA" id="ARBA00022692"/>
    </source>
</evidence>
<evidence type="ECO:0000256" key="5">
    <source>
        <dbReference type="SAM" id="Phobius"/>
    </source>
</evidence>
<evidence type="ECO:0000256" key="3">
    <source>
        <dbReference type="ARBA" id="ARBA00022989"/>
    </source>
</evidence>
<feature type="transmembrane region" description="Helical" evidence="5">
    <location>
        <begin position="266"/>
        <end position="288"/>
    </location>
</feature>
<proteinExistence type="predicted"/>
<sequence length="423" mass="42654">MTTTDHAPVATPARVLLPLIVPAVVVGVASSLLLLGLTELSQQLKGVLWEILPDAIGIGRYSVPWMIAVLTATGLAVGLVVWKVPGHAGPDPATTGLVDPPMPASVVPSLLLTAVLGLAGGVSLGPENPITAANIALAAWLGGKAMRGSDAELWAALAAAGTVGALFGTPVAAALILTESMASRPAPGALWDKLFAPLIAGGAGSLTTVLIAHPTFDLDLPALSGSNWGDVPAALAVASLGALVGMAAVYSFPYAHAVFRKLGHPVLAITAGGLVLGLLGALGGQLTLFKGLEEVKVLAADPSGWSSGQFALMTVVKLAALTIAATCGFRGGRIFPSIFVGVALGLGVSALVPEVHPTVAVVCAVLGVLLAITRQGWLSLFTAAVLAADPHVLPLLCIALLPAWLLVTGRPQMQLHDDGTPLR</sequence>
<dbReference type="GO" id="GO:0005886">
    <property type="term" value="C:plasma membrane"/>
    <property type="evidence" value="ECO:0007669"/>
    <property type="project" value="TreeGrafter"/>
</dbReference>
<dbReference type="InterPro" id="IPR014743">
    <property type="entry name" value="Cl-channel_core"/>
</dbReference>
<feature type="transmembrane region" description="Helical" evidence="5">
    <location>
        <begin position="308"/>
        <end position="327"/>
    </location>
</feature>
<feature type="transmembrane region" description="Helical" evidence="5">
    <location>
        <begin position="233"/>
        <end position="254"/>
    </location>
</feature>
<keyword evidence="3 5" id="KW-1133">Transmembrane helix</keyword>
<feature type="transmembrane region" description="Helical" evidence="5">
    <location>
        <begin position="358"/>
        <end position="373"/>
    </location>
</feature>
<gene>
    <name evidence="6" type="ORF">SAMN05444921_12772</name>
</gene>
<dbReference type="EMBL" id="FNHI01000027">
    <property type="protein sequence ID" value="SDN45299.1"/>
    <property type="molecule type" value="Genomic_DNA"/>
</dbReference>
<dbReference type="GO" id="GO:0015108">
    <property type="term" value="F:chloride transmembrane transporter activity"/>
    <property type="evidence" value="ECO:0007669"/>
    <property type="project" value="InterPro"/>
</dbReference>
<keyword evidence="4 5" id="KW-0472">Membrane</keyword>
<dbReference type="PRINTS" id="PR00762">
    <property type="entry name" value="CLCHANNEL"/>
</dbReference>